<dbReference type="GO" id="GO:0016020">
    <property type="term" value="C:membrane"/>
    <property type="evidence" value="ECO:0007669"/>
    <property type="project" value="TreeGrafter"/>
</dbReference>
<evidence type="ECO:0000256" key="8">
    <source>
        <dbReference type="PROSITE-ProRule" id="PRU00782"/>
    </source>
</evidence>
<feature type="region of interest" description="Actin-binding" evidence="8">
    <location>
        <begin position="695"/>
        <end position="717"/>
    </location>
</feature>
<comment type="similarity">
    <text evidence="1 8">Belongs to the TRAFAC class myosin-kinesin ATPase superfamily. Myosin family.</text>
</comment>
<evidence type="ECO:0000256" key="2">
    <source>
        <dbReference type="ARBA" id="ARBA00022741"/>
    </source>
</evidence>
<sequence length="1604" mass="178423">MASTPATPDALQSDLLSPGTQIWVADKALGWRAATIVTATPVSGAAASTANAAAAAAAASAAGALAPFGKQGGPTAAAAAAHSQLYTIEVELDGGSAERKTIGPLREGDLCVNNPARLDGVDDMTTLSYLHEPAVLNCIDVRYGRGTIYTYSGIVLVAVNPFQNMQGLYTNDMIAAYRDVPMGHLDPHLFAVAEEAFTRMSRLSESQSVIVSGESGAGKTVSAKYIMRYLATVGGVDSAGSMAAGAHSTQVVERQIMASNPLMEALGNAKTTRNDNSSRFGKYIQIQFNASNRIKGASICTYLLEKSRVVFHAKEERTYHIFYQMCAGASEDDRLAWKLDQVSGYRYLSQGNPVVESIDDAADYAETRKAMTTVGISSLDQQGIFQLLSTILLLGNVNIVSSRRADSCVIDSDTDVALRQACVFLGAEADQLAKWLTNRMISVGKERVTKPLTQQQASDTRDAFSKLLYATLFDWVVARVNTSLKDTSVAATTRAFIGILDIYGFESFQLNSFEQFCINYANENLQQQFNRHVFKLEQEEYVREEIAWSFIGFVDNQPCLDLIEAKMGILDLLEEECKLPNGTDDNFVQKLITAHKQHAFFVVPKIGKGVFTVKHYAHSVTYSVENFIEKNRDKIADELLAIVRSSSVPFLSMLFSEERVAAAAAAASTALKGTEKGRSNASKLSTVGSQFRASLAVLMDTIYHTNTHYVRCIKPNMAKEPFVFDRIHVLEQLRACGVLETIRISAAGYPSKMTYAEFRERYRPFLTRQQAVNNKANLEVAKIREACSLILNSTFDAEQFQLGKTKIFLRAGKLAVLERRRERRLAECAVKIQSNFRRFVAVKRYRKIRKTAIGLQAFARGFLARKLCDNLRRTRAAVRIQAVWRMHVQRVRFLAKRRSALRVQALARGLFARRVRHELRADKAARAIQRAARGWMARNRYRASVRQITIVQSLFRRRRAVRELRALREEARSVNRLVQVNYTLENKVIELQQRLDSQTSEGKDLQEATKTLKAQIAGFEKSKAETTEATRALKTQLKEAQTSQEETLSELETLRKELAASKAREAALAAQLALLEASNKQLHDSVHALEADKSNLATENASLKTSVAELEQREAKLQALTPSTSVSQQLSLLANKENVDQQHQADLPHTPVKTPGGNNDVGTSMTPLRLDPTSPSMITPQKAAVGPRRTDSLALPDELSAQSESLGQLIEEEFETTIALLSYDPDDAQLLLDIIIRRMKPALVKFKPVPAQVLLHCLRFDVYLNRPENLALIMPMIAEELDKKLTEVEQDFHQTSFWLSNCIHLFLGFTNDKGPVRISTADLVQDLEKIIAKAYRRMIQQLQEQIGPLVMAVIEHEQAPGVPLSKAPTSFFGLFRRNTPDPSSLARMDGLLQFLSEKLAVLKSSYTEPSIMVQAFATIFTYVDGHLVNKLLLRRDLATFNRGIHIEFNLDQLRLWAKSNGLPEKSSWGRLVHVREAAMVLQLRKKTLDDMDAMSERCPHLNPMQLQKLLQAYHHDDFDETVSSSFIQRAVNAATRRGVQPQEVAPSVDVMSPGKQVAAAMASTLVVTESDVILPPNLKARSFVLHNTRIPEHLGLHFLERMEL</sequence>
<keyword evidence="2 8" id="KW-0547">Nucleotide-binding</keyword>
<evidence type="ECO:0000256" key="7">
    <source>
        <dbReference type="ARBA" id="ARBA00023203"/>
    </source>
</evidence>
<protein>
    <submittedName>
        <fullName evidence="13">Myosin-Va</fullName>
    </submittedName>
</protein>
<dbReference type="CDD" id="cd01380">
    <property type="entry name" value="MYSc_Myo5"/>
    <property type="match status" value="1"/>
</dbReference>
<gene>
    <name evidence="13" type="ORF">CAOG_005212</name>
</gene>
<dbReference type="InterPro" id="IPR027417">
    <property type="entry name" value="P-loop_NTPase"/>
</dbReference>
<dbReference type="RefSeq" id="XP_004346897.1">
    <property type="nucleotide sequence ID" value="XM_004346847.2"/>
</dbReference>
<organism evidence="13 14">
    <name type="scientific">Capsaspora owczarzaki (strain ATCC 30864)</name>
    <dbReference type="NCBI Taxonomy" id="595528"/>
    <lineage>
        <taxon>Eukaryota</taxon>
        <taxon>Filasterea</taxon>
        <taxon>Capsaspora</taxon>
    </lineage>
</organism>
<dbReference type="STRING" id="595528.A0A0D2UHL3"/>
<dbReference type="Gene3D" id="1.20.5.190">
    <property type="match status" value="3"/>
</dbReference>
<dbReference type="SMART" id="SM01132">
    <property type="entry name" value="DIL"/>
    <property type="match status" value="1"/>
</dbReference>
<dbReference type="EMBL" id="KE346367">
    <property type="protein sequence ID" value="KJE94586.1"/>
    <property type="molecule type" value="Genomic_DNA"/>
</dbReference>
<proteinExistence type="inferred from homology"/>
<feature type="region of interest" description="Disordered" evidence="10">
    <location>
        <begin position="1140"/>
        <end position="1187"/>
    </location>
</feature>
<evidence type="ECO:0000256" key="10">
    <source>
        <dbReference type="SAM" id="MobiDB-lite"/>
    </source>
</evidence>
<dbReference type="PANTHER" id="PTHR13140">
    <property type="entry name" value="MYOSIN"/>
    <property type="match status" value="1"/>
</dbReference>
<dbReference type="Gene3D" id="1.10.10.820">
    <property type="match status" value="1"/>
</dbReference>
<keyword evidence="6 8" id="KW-0505">Motor protein</keyword>
<dbReference type="PhylomeDB" id="A0A0D2UHL3"/>
<dbReference type="PRINTS" id="PR00193">
    <property type="entry name" value="MYOSINHEAVY"/>
</dbReference>
<evidence type="ECO:0000259" key="11">
    <source>
        <dbReference type="PROSITE" id="PS51126"/>
    </source>
</evidence>
<dbReference type="InterPro" id="IPR000048">
    <property type="entry name" value="IQ_motif_EF-hand-BS"/>
</dbReference>
<dbReference type="Gene3D" id="1.20.120.720">
    <property type="entry name" value="Myosin VI head, motor domain, U50 subdomain"/>
    <property type="match status" value="1"/>
</dbReference>
<evidence type="ECO:0000259" key="12">
    <source>
        <dbReference type="PROSITE" id="PS51456"/>
    </source>
</evidence>
<dbReference type="PROSITE" id="PS51126">
    <property type="entry name" value="DILUTE"/>
    <property type="match status" value="1"/>
</dbReference>
<dbReference type="Pfam" id="PF00612">
    <property type="entry name" value="IQ"/>
    <property type="match status" value="4"/>
</dbReference>
<keyword evidence="7 8" id="KW-0009">Actin-binding</keyword>
<keyword evidence="4 9" id="KW-0175">Coiled coil</keyword>
<dbReference type="PROSITE" id="PS50096">
    <property type="entry name" value="IQ"/>
    <property type="match status" value="5"/>
</dbReference>
<dbReference type="FunFam" id="1.10.10.820:FF:000001">
    <property type="entry name" value="Myosin heavy chain"/>
    <property type="match status" value="1"/>
</dbReference>
<dbReference type="Pfam" id="PF00063">
    <property type="entry name" value="Myosin_head"/>
    <property type="match status" value="1"/>
</dbReference>
<evidence type="ECO:0000256" key="6">
    <source>
        <dbReference type="ARBA" id="ARBA00023175"/>
    </source>
</evidence>
<accession>A0A0D2UHL3</accession>
<dbReference type="OMA" id="DCYRAMI"/>
<evidence type="ECO:0000256" key="3">
    <source>
        <dbReference type="ARBA" id="ARBA00022840"/>
    </source>
</evidence>
<dbReference type="InParanoid" id="A0A0D2UHL3"/>
<dbReference type="CDD" id="cd23767">
    <property type="entry name" value="IQCD"/>
    <property type="match status" value="1"/>
</dbReference>
<dbReference type="GO" id="GO:0016459">
    <property type="term" value="C:myosin complex"/>
    <property type="evidence" value="ECO:0007669"/>
    <property type="project" value="UniProtKB-KW"/>
</dbReference>
<dbReference type="GO" id="GO:0005737">
    <property type="term" value="C:cytoplasm"/>
    <property type="evidence" value="ECO:0007669"/>
    <property type="project" value="TreeGrafter"/>
</dbReference>
<dbReference type="InterPro" id="IPR001609">
    <property type="entry name" value="Myosin_head_motor_dom-like"/>
</dbReference>
<dbReference type="Proteomes" id="UP000008743">
    <property type="component" value="Unassembled WGS sequence"/>
</dbReference>
<reference evidence="14" key="1">
    <citation type="submission" date="2011-02" db="EMBL/GenBank/DDBJ databases">
        <title>The Genome Sequence of Capsaspora owczarzaki ATCC 30864.</title>
        <authorList>
            <person name="Russ C."/>
            <person name="Cuomo C."/>
            <person name="Burger G."/>
            <person name="Gray M.W."/>
            <person name="Holland P.W.H."/>
            <person name="King N."/>
            <person name="Lang F.B.F."/>
            <person name="Roger A.J."/>
            <person name="Ruiz-Trillo I."/>
            <person name="Young S.K."/>
            <person name="Zeng Q."/>
            <person name="Gargeya S."/>
            <person name="Alvarado L."/>
            <person name="Berlin A."/>
            <person name="Chapman S.B."/>
            <person name="Chen Z."/>
            <person name="Freedman E."/>
            <person name="Gellesch M."/>
            <person name="Goldberg J."/>
            <person name="Griggs A."/>
            <person name="Gujja S."/>
            <person name="Heilman E."/>
            <person name="Heiman D."/>
            <person name="Howarth C."/>
            <person name="Mehta T."/>
            <person name="Neiman D."/>
            <person name="Pearson M."/>
            <person name="Roberts A."/>
            <person name="Saif S."/>
            <person name="Shea T."/>
            <person name="Shenoy N."/>
            <person name="Sisk P."/>
            <person name="Stolte C."/>
            <person name="Sykes S."/>
            <person name="White J."/>
            <person name="Yandava C."/>
            <person name="Haas B."/>
            <person name="Nusbaum C."/>
            <person name="Birren B."/>
        </authorList>
    </citation>
    <scope>NUCLEOTIDE SEQUENCE</scope>
    <source>
        <strain evidence="14">ATCC 30864</strain>
    </source>
</reference>
<feature type="coiled-coil region" evidence="9">
    <location>
        <begin position="1037"/>
        <end position="1120"/>
    </location>
</feature>
<evidence type="ECO:0000256" key="9">
    <source>
        <dbReference type="SAM" id="Coils"/>
    </source>
</evidence>
<evidence type="ECO:0000256" key="5">
    <source>
        <dbReference type="ARBA" id="ARBA00023123"/>
    </source>
</evidence>
<dbReference type="InterPro" id="IPR002710">
    <property type="entry name" value="Dilute_dom"/>
</dbReference>
<dbReference type="SMART" id="SM00015">
    <property type="entry name" value="IQ"/>
    <property type="match status" value="6"/>
</dbReference>
<evidence type="ECO:0000313" key="14">
    <source>
        <dbReference type="Proteomes" id="UP000008743"/>
    </source>
</evidence>
<dbReference type="PROSITE" id="PS51456">
    <property type="entry name" value="MYOSIN_MOTOR"/>
    <property type="match status" value="1"/>
</dbReference>
<dbReference type="GO" id="GO:0007015">
    <property type="term" value="P:actin filament organization"/>
    <property type="evidence" value="ECO:0007669"/>
    <property type="project" value="TreeGrafter"/>
</dbReference>
<keyword evidence="14" id="KW-1185">Reference proteome</keyword>
<feature type="domain" description="Dilute" evidence="11">
    <location>
        <begin position="1282"/>
        <end position="1536"/>
    </location>
</feature>
<evidence type="ECO:0000256" key="4">
    <source>
        <dbReference type="ARBA" id="ARBA00023054"/>
    </source>
</evidence>
<keyword evidence="3 8" id="KW-0067">ATP-binding</keyword>
<evidence type="ECO:0000256" key="1">
    <source>
        <dbReference type="ARBA" id="ARBA00008314"/>
    </source>
</evidence>
<dbReference type="InterPro" id="IPR036961">
    <property type="entry name" value="Kinesin_motor_dom_sf"/>
</dbReference>
<keyword evidence="5 8" id="KW-0518">Myosin</keyword>
<feature type="domain" description="Myosin motor" evidence="12">
    <location>
        <begin position="119"/>
        <end position="822"/>
    </location>
</feature>
<feature type="coiled-coil region" evidence="9">
    <location>
        <begin position="957"/>
        <end position="1008"/>
    </location>
</feature>
<dbReference type="Gene3D" id="6.20.240.20">
    <property type="match status" value="1"/>
</dbReference>
<dbReference type="GO" id="GO:0005524">
    <property type="term" value="F:ATP binding"/>
    <property type="evidence" value="ECO:0007669"/>
    <property type="project" value="UniProtKB-UniRule"/>
</dbReference>
<dbReference type="GO" id="GO:0000146">
    <property type="term" value="F:microfilament motor activity"/>
    <property type="evidence" value="ECO:0007669"/>
    <property type="project" value="TreeGrafter"/>
</dbReference>
<dbReference type="Pfam" id="PF01843">
    <property type="entry name" value="DIL"/>
    <property type="match status" value="1"/>
</dbReference>
<feature type="binding site" evidence="8">
    <location>
        <begin position="213"/>
        <end position="220"/>
    </location>
    <ligand>
        <name>ATP</name>
        <dbReference type="ChEBI" id="CHEBI:30616"/>
    </ligand>
</feature>
<dbReference type="Gene3D" id="1.20.58.530">
    <property type="match status" value="1"/>
</dbReference>
<dbReference type="PANTHER" id="PTHR13140:SF706">
    <property type="entry name" value="DILUTE CLASS UNCONVENTIONAL MYOSIN, ISOFORM C"/>
    <property type="match status" value="1"/>
</dbReference>
<name>A0A0D2UHL3_CAPO3</name>
<dbReference type="OrthoDB" id="6108017at2759"/>
<dbReference type="eggNOG" id="KOG0160">
    <property type="taxonomic scope" value="Eukaryota"/>
</dbReference>
<dbReference type="InterPro" id="IPR036103">
    <property type="entry name" value="MYSc_Myo5"/>
</dbReference>
<dbReference type="GO" id="GO:0051015">
    <property type="term" value="F:actin filament binding"/>
    <property type="evidence" value="ECO:0007669"/>
    <property type="project" value="TreeGrafter"/>
</dbReference>
<dbReference type="Gene3D" id="3.40.850.10">
    <property type="entry name" value="Kinesin motor domain"/>
    <property type="match status" value="1"/>
</dbReference>
<dbReference type="SMART" id="SM00242">
    <property type="entry name" value="MYSc"/>
    <property type="match status" value="1"/>
</dbReference>
<dbReference type="SUPFAM" id="SSF52540">
    <property type="entry name" value="P-loop containing nucleoside triphosphate hydrolases"/>
    <property type="match status" value="1"/>
</dbReference>
<feature type="compositionally biased region" description="Polar residues" evidence="10">
    <location>
        <begin position="1156"/>
        <end position="1166"/>
    </location>
</feature>
<evidence type="ECO:0000313" key="13">
    <source>
        <dbReference type="EMBL" id="KJE94586.1"/>
    </source>
</evidence>